<accession>A0A812R2H2</accession>
<evidence type="ECO:0000313" key="2">
    <source>
        <dbReference type="Proteomes" id="UP000601435"/>
    </source>
</evidence>
<dbReference type="AlphaFoldDB" id="A0A812R2H2"/>
<proteinExistence type="predicted"/>
<name>A0A812R2H2_9DINO</name>
<comment type="caution">
    <text evidence="1">The sequence shown here is derived from an EMBL/GenBank/DDBJ whole genome shotgun (WGS) entry which is preliminary data.</text>
</comment>
<dbReference type="Proteomes" id="UP000601435">
    <property type="component" value="Unassembled WGS sequence"/>
</dbReference>
<protein>
    <submittedName>
        <fullName evidence="1">Uncharacterized protein</fullName>
    </submittedName>
</protein>
<gene>
    <name evidence="1" type="ORF">SNEC2469_LOCUS11469</name>
</gene>
<sequence length="570" mass="62771">MPCAEPATRQADLTSQVDLILVYSKDIGTNPQARTAVEAYEASFAQGQTWTGCFAGIKHMSAGLMAAEDQYDEHGYAMNKHWVTGPNMVFMRSMEAFYTGAFVGEYSNIFWMEVDAVPVMSGWLDKFEEEAAEMSAKNMAIRGSLYSGSNWQPFSYMMPTYILNHINGNAIYNLEHEWSKFLFNLIKAPENSQVMEEMAFDTAYSAISEAAMTGSNTMLAEAWAARNGSPTTYSSETQLVRNYANTLLNKSHDVGAYIRHGSISNIFDSLSGAEVTLGVAALSQQNDHFMSSIGTNHPFKNILLLTYDSTDVETQTIPAPGGDVTLSVEASEQSPMMGLCEVAAKVKTPWFAVTTNYHIINAPVSVLMHMGQPVLPYLLASSSYCMDRPDCKASLEQAEELFGIKLNYHHDVTEVLFNTTETESFCAAWTLAAGDKSLEDCQLVSGPSADDFMAWKLSLGMSITGTARERTRYGWRSWTTLWEPLPVDTRNCSVYGFEEYADTLAYISNCSLNVENASACNANGACRWEPMFETGVCLPDRPGLSTTVNITVPRPTGELLPFSASLFLNG</sequence>
<dbReference type="EMBL" id="CAJNJA010018198">
    <property type="protein sequence ID" value="CAE7417528.1"/>
    <property type="molecule type" value="Genomic_DNA"/>
</dbReference>
<reference evidence="1" key="1">
    <citation type="submission" date="2021-02" db="EMBL/GenBank/DDBJ databases">
        <authorList>
            <person name="Dougan E. K."/>
            <person name="Rhodes N."/>
            <person name="Thang M."/>
            <person name="Chan C."/>
        </authorList>
    </citation>
    <scope>NUCLEOTIDE SEQUENCE</scope>
</reference>
<evidence type="ECO:0000313" key="1">
    <source>
        <dbReference type="EMBL" id="CAE7417528.1"/>
    </source>
</evidence>
<keyword evidence="2" id="KW-1185">Reference proteome</keyword>
<dbReference type="OrthoDB" id="434193at2759"/>
<organism evidence="1 2">
    <name type="scientific">Symbiodinium necroappetens</name>
    <dbReference type="NCBI Taxonomy" id="1628268"/>
    <lineage>
        <taxon>Eukaryota</taxon>
        <taxon>Sar</taxon>
        <taxon>Alveolata</taxon>
        <taxon>Dinophyceae</taxon>
        <taxon>Suessiales</taxon>
        <taxon>Symbiodiniaceae</taxon>
        <taxon>Symbiodinium</taxon>
    </lineage>
</organism>